<dbReference type="GO" id="GO:0035999">
    <property type="term" value="P:tetrahydrofolate interconversion"/>
    <property type="evidence" value="ECO:0007669"/>
    <property type="project" value="TreeGrafter"/>
</dbReference>
<dbReference type="GO" id="GO:0009396">
    <property type="term" value="P:folic acid-containing compound biosynthetic process"/>
    <property type="evidence" value="ECO:0007669"/>
    <property type="project" value="TreeGrafter"/>
</dbReference>
<dbReference type="EMBL" id="CAEZUH010000018">
    <property type="protein sequence ID" value="CAB4589150.1"/>
    <property type="molecule type" value="Genomic_DNA"/>
</dbReference>
<dbReference type="PIRSF" id="PIRSF006806">
    <property type="entry name" value="FTHF_cligase"/>
    <property type="match status" value="1"/>
</dbReference>
<evidence type="ECO:0000313" key="7">
    <source>
        <dbReference type="EMBL" id="CAB5020453.1"/>
    </source>
</evidence>
<organism evidence="6">
    <name type="scientific">freshwater metagenome</name>
    <dbReference type="NCBI Taxonomy" id="449393"/>
    <lineage>
        <taxon>unclassified sequences</taxon>
        <taxon>metagenomes</taxon>
        <taxon>ecological metagenomes</taxon>
    </lineage>
</organism>
<dbReference type="InterPro" id="IPR002698">
    <property type="entry name" value="FTHF_cligase"/>
</dbReference>
<dbReference type="EMBL" id="CAEZYN010000076">
    <property type="protein sequence ID" value="CAB4725908.1"/>
    <property type="molecule type" value="Genomic_DNA"/>
</dbReference>
<dbReference type="InterPro" id="IPR037171">
    <property type="entry name" value="NagB/RpiA_transferase-like"/>
</dbReference>
<dbReference type="PANTHER" id="PTHR23407">
    <property type="entry name" value="ATPASE INHIBITOR/5-FORMYLTETRAHYDROFOLATE CYCLO-LIGASE"/>
    <property type="match status" value="1"/>
</dbReference>
<dbReference type="EMBL" id="CAEZTE010000034">
    <property type="protein sequence ID" value="CAB4563987.1"/>
    <property type="molecule type" value="Genomic_DNA"/>
</dbReference>
<comment type="similarity">
    <text evidence="1">Belongs to the 5-formyltetrahydrofolate cyclo-ligase family.</text>
</comment>
<evidence type="ECO:0000313" key="5">
    <source>
        <dbReference type="EMBL" id="CAB4589150.1"/>
    </source>
</evidence>
<keyword evidence="2" id="KW-0547">Nucleotide-binding</keyword>
<evidence type="ECO:0000313" key="4">
    <source>
        <dbReference type="EMBL" id="CAB4563987.1"/>
    </source>
</evidence>
<sequence length="180" mass="20442">MVIRENKSQLRNRFRQERKERFVEDSWNHILTATEMILATNIATYISYEFEPETKDLNQALIKSNKKVFLPRLLPNNDLEWVNWNGSQESLSLNGKVWEPVGPAISDVKLEVIIVPALHVDRDGNRLGQGGGSYDRALASSNAWKIALLHKGEITNEPLPVEPHDQKVSAAATPEIMVRF</sequence>
<dbReference type="Pfam" id="PF01812">
    <property type="entry name" value="5-FTHF_cyc-lig"/>
    <property type="match status" value="1"/>
</dbReference>
<proteinExistence type="inferred from homology"/>
<accession>A0A6J6RUB0</accession>
<reference evidence="6" key="1">
    <citation type="submission" date="2020-05" db="EMBL/GenBank/DDBJ databases">
        <authorList>
            <person name="Chiriac C."/>
            <person name="Salcher M."/>
            <person name="Ghai R."/>
            <person name="Kavagutti S V."/>
        </authorList>
    </citation>
    <scope>NUCLEOTIDE SEQUENCE</scope>
</reference>
<dbReference type="Gene3D" id="3.40.50.10420">
    <property type="entry name" value="NagB/RpiA/CoA transferase-like"/>
    <property type="match status" value="1"/>
</dbReference>
<dbReference type="InterPro" id="IPR024185">
    <property type="entry name" value="FTHF_cligase-like_sf"/>
</dbReference>
<keyword evidence="3" id="KW-0067">ATP-binding</keyword>
<dbReference type="SUPFAM" id="SSF100950">
    <property type="entry name" value="NagB/RpiA/CoA transferase-like"/>
    <property type="match status" value="1"/>
</dbReference>
<dbReference type="PANTHER" id="PTHR23407:SF1">
    <property type="entry name" value="5-FORMYLTETRAHYDROFOLATE CYCLO-LIGASE"/>
    <property type="match status" value="1"/>
</dbReference>
<evidence type="ECO:0000256" key="3">
    <source>
        <dbReference type="ARBA" id="ARBA00022840"/>
    </source>
</evidence>
<dbReference type="EMBL" id="CAFBPR010000053">
    <property type="protein sequence ID" value="CAB5020453.1"/>
    <property type="molecule type" value="Genomic_DNA"/>
</dbReference>
<evidence type="ECO:0000256" key="1">
    <source>
        <dbReference type="ARBA" id="ARBA00010638"/>
    </source>
</evidence>
<evidence type="ECO:0000256" key="2">
    <source>
        <dbReference type="ARBA" id="ARBA00022741"/>
    </source>
</evidence>
<dbReference type="GO" id="GO:0005524">
    <property type="term" value="F:ATP binding"/>
    <property type="evidence" value="ECO:0007669"/>
    <property type="project" value="UniProtKB-KW"/>
</dbReference>
<dbReference type="AlphaFoldDB" id="A0A6J6RUB0"/>
<protein>
    <submittedName>
        <fullName evidence="6">Unannotated protein</fullName>
    </submittedName>
</protein>
<name>A0A6J6RUB0_9ZZZZ</name>
<dbReference type="NCBIfam" id="TIGR02727">
    <property type="entry name" value="MTHFS_bact"/>
    <property type="match status" value="1"/>
</dbReference>
<dbReference type="GO" id="GO:0030272">
    <property type="term" value="F:5-formyltetrahydrofolate cyclo-ligase activity"/>
    <property type="evidence" value="ECO:0007669"/>
    <property type="project" value="TreeGrafter"/>
</dbReference>
<evidence type="ECO:0000313" key="6">
    <source>
        <dbReference type="EMBL" id="CAB4725908.1"/>
    </source>
</evidence>
<evidence type="ECO:0000313" key="8">
    <source>
        <dbReference type="EMBL" id="CAB5110444.1"/>
    </source>
</evidence>
<gene>
    <name evidence="4" type="ORF">UFOPK1599_00731</name>
    <name evidence="5" type="ORF">UFOPK1798_00331</name>
    <name evidence="6" type="ORF">UFOPK2715_00771</name>
    <name evidence="7" type="ORF">UFOPK4125_00413</name>
    <name evidence="8" type="ORF">UFOPK4420_00464</name>
</gene>
<dbReference type="EMBL" id="CAFBRU010000038">
    <property type="protein sequence ID" value="CAB5110444.1"/>
    <property type="molecule type" value="Genomic_DNA"/>
</dbReference>